<evidence type="ECO:0000259" key="1">
    <source>
        <dbReference type="Pfam" id="PF01425"/>
    </source>
</evidence>
<dbReference type="AlphaFoldDB" id="A0A917Q4A9"/>
<reference evidence="2 3" key="1">
    <citation type="journal article" date="2014" name="Int. J. Syst. Evol. Microbiol.">
        <title>Complete genome sequence of Corynebacterium casei LMG S-19264T (=DSM 44701T), isolated from a smear-ripened cheese.</title>
        <authorList>
            <consortium name="US DOE Joint Genome Institute (JGI-PGF)"/>
            <person name="Walter F."/>
            <person name="Albersmeier A."/>
            <person name="Kalinowski J."/>
            <person name="Ruckert C."/>
        </authorList>
    </citation>
    <scope>NUCLEOTIDE SEQUENCE [LARGE SCALE GENOMIC DNA]</scope>
    <source>
        <strain evidence="2 3">CGMCC 1.9161</strain>
    </source>
</reference>
<dbReference type="InterPro" id="IPR036928">
    <property type="entry name" value="AS_sf"/>
</dbReference>
<accession>A0A917Q4A9</accession>
<organism evidence="2 3">
    <name type="scientific">Salinarimonas ramus</name>
    <dbReference type="NCBI Taxonomy" id="690164"/>
    <lineage>
        <taxon>Bacteria</taxon>
        <taxon>Pseudomonadati</taxon>
        <taxon>Pseudomonadota</taxon>
        <taxon>Alphaproteobacteria</taxon>
        <taxon>Hyphomicrobiales</taxon>
        <taxon>Salinarimonadaceae</taxon>
        <taxon>Salinarimonas</taxon>
    </lineage>
</organism>
<dbReference type="RefSeq" id="WP_188909024.1">
    <property type="nucleotide sequence ID" value="NZ_BMMF01000001.1"/>
</dbReference>
<dbReference type="EMBL" id="BMMF01000001">
    <property type="protein sequence ID" value="GGK20791.1"/>
    <property type="molecule type" value="Genomic_DNA"/>
</dbReference>
<evidence type="ECO:0000313" key="2">
    <source>
        <dbReference type="EMBL" id="GGK20791.1"/>
    </source>
</evidence>
<dbReference type="GO" id="GO:0003824">
    <property type="term" value="F:catalytic activity"/>
    <property type="evidence" value="ECO:0007669"/>
    <property type="project" value="InterPro"/>
</dbReference>
<proteinExistence type="predicted"/>
<dbReference type="InterPro" id="IPR023631">
    <property type="entry name" value="Amidase_dom"/>
</dbReference>
<dbReference type="Gene3D" id="3.90.1300.10">
    <property type="entry name" value="Amidase signature (AS) domain"/>
    <property type="match status" value="1"/>
</dbReference>
<gene>
    <name evidence="2" type="ORF">GCM10011322_04330</name>
</gene>
<protein>
    <submittedName>
        <fullName evidence="2">Glutamyl-tRNA(Gln) amidotransferase</fullName>
    </submittedName>
</protein>
<keyword evidence="3" id="KW-1185">Reference proteome</keyword>
<name>A0A917Q4A9_9HYPH</name>
<dbReference type="PANTHER" id="PTHR11895:SF176">
    <property type="entry name" value="AMIDASE AMID-RELATED"/>
    <property type="match status" value="1"/>
</dbReference>
<feature type="domain" description="Amidase" evidence="1">
    <location>
        <begin position="27"/>
        <end position="443"/>
    </location>
</feature>
<evidence type="ECO:0000313" key="3">
    <source>
        <dbReference type="Proteomes" id="UP000600449"/>
    </source>
</evidence>
<dbReference type="InterPro" id="IPR000120">
    <property type="entry name" value="Amidase"/>
</dbReference>
<comment type="caution">
    <text evidence="2">The sequence shown here is derived from an EMBL/GenBank/DDBJ whole genome shotgun (WGS) entry which is preliminary data.</text>
</comment>
<sequence>MTEDDICHLGIAEARRAFADGTLAPEELVEATLARIARIDPLLDAYIAVDAPGARRAAREAAARVGETPLAGIPFAVKDNYATRDLPTTANARRLQGMIAGFDAAAVARLRAAGGVLTGKLATWEYGTGLGVQFHDAARPHARNPWAPDHFPGGSSTGSAAAVAAGLATYALGSDTGGSIRVPAAACGLHGLKPTYGLLSRYGVLPNSWSLDVIGPLARSARDCAIVLQALAGVDPRDPATVDVSVPDYEAALSEGVAGLRIGLVREIPGATLAPAVAAGLDALAASLAEEGATIVEAALPEPLARYRETTTLISGSERACAHEADFRADPAAIGREVREALTTGVTIRAVDYLAALRRRAELARGIDALFERCDALILPTTFATAPSYRDPDAVRAFMAGSTTAVFSLSGHPAHALPTGFDAAGLPTSAQVVGPYFGEAVVLRIAHAVDLALADARRRPRIDLGTDPRTYPPITLEPEPVAPGDEVAAEGFARLHGLPLDAIAAADYARGLTRSAAAGAAVPRPSSLFDGAIATFRVSPRGQ</sequence>
<dbReference type="PANTHER" id="PTHR11895">
    <property type="entry name" value="TRANSAMIDASE"/>
    <property type="match status" value="1"/>
</dbReference>
<dbReference type="Proteomes" id="UP000600449">
    <property type="component" value="Unassembled WGS sequence"/>
</dbReference>
<dbReference type="Pfam" id="PF01425">
    <property type="entry name" value="Amidase"/>
    <property type="match status" value="1"/>
</dbReference>
<dbReference type="SUPFAM" id="SSF75304">
    <property type="entry name" value="Amidase signature (AS) enzymes"/>
    <property type="match status" value="1"/>
</dbReference>